<evidence type="ECO:0000313" key="2">
    <source>
        <dbReference type="Proteomes" id="UP001228403"/>
    </source>
</evidence>
<dbReference type="Gene3D" id="1.25.40.10">
    <property type="entry name" value="Tetratricopeptide repeat domain"/>
    <property type="match status" value="1"/>
</dbReference>
<evidence type="ECO:0000313" key="1">
    <source>
        <dbReference type="EMBL" id="MDM8146231.1"/>
    </source>
</evidence>
<sequence>MGKFFEQAMSLFGDNKNKSSHKNGADAVLHNLWQKARYRFEFEASVSDEDGRDFVLRLQGISDFPLVQVLRKAGVDLSRATVSRCYSIVEDSRTKELHPIADIRAYRIFEDFPFVGSGEPFDTNQGSRSVVIYIGYTLGRHQGYTLVHLHPWGRRDAYATVMANISIYTAVGEDDTRLKRCLLVFDEDTSLRVHEEFMQCQQEAMQKADAGRPLSDLEELSLNIDHRVDYYWESAESKMRNRRWNDALMLWAHVYDAYNQAAHKDFHKDLADGLFRVTSQIGMCHYHRGQYELAKSYLEFSEYDDQENPGRDACLQECYDRLNNTPPSSLLGYLFGGILQLVPEELSDLLWVDNDTGESACVHDLNAIWNFDLKAFMTGRQSATLYLSHNRMGCRPFERQLSAVSGPHIDDRSIYFPSRSLIIQLTREESVVQLSVLMPPGQLFDNNLPTVAKTVSLEFTLLGEWPTEQFEELRATAESKRQQEEELSYYEFYSLGRFPEIRKDFIVGCDTFNNRIFGDALVYLTRAFRALSHEWEHVELAPEERGMYGELSYMLGFIYTELGEYAHALYYLEPLRQSADSKWKIEYINALVNSQDIRAYSFVYHELKEATKNADPEEKEYLNFLKRRYGYLLIEFHDFDKAKEYFRSLLSDPDCGRFAQSELDYLESRQ</sequence>
<keyword evidence="2" id="KW-1185">Reference proteome</keyword>
<dbReference type="Proteomes" id="UP001228403">
    <property type="component" value="Unassembled WGS sequence"/>
</dbReference>
<reference evidence="2" key="2">
    <citation type="submission" date="2023-07" db="EMBL/GenBank/DDBJ databases">
        <title>Identification and characterization of horizontal gene transfer across gut microbiota members of farm animals based on homology search.</title>
        <authorList>
            <person name="Schwarzerova J."/>
            <person name="Nykrynova M."/>
            <person name="Jureckova K."/>
            <person name="Cejkova D."/>
            <person name="Rychlik I."/>
        </authorList>
    </citation>
    <scope>NUCLEOTIDE SEQUENCE [LARGE SCALE GENOMIC DNA]</scope>
    <source>
        <strain evidence="2">ET4</strain>
    </source>
</reference>
<gene>
    <name evidence="1" type="ORF">QUW02_09925</name>
</gene>
<evidence type="ECO:0008006" key="3">
    <source>
        <dbReference type="Google" id="ProtNLM"/>
    </source>
</evidence>
<proteinExistence type="predicted"/>
<reference evidence="1 2" key="1">
    <citation type="submission" date="2023-06" db="EMBL/GenBank/DDBJ databases">
        <authorList>
            <person name="Zeman M."/>
            <person name="Kubasova T."/>
            <person name="Jahodarova E."/>
            <person name="Nykrynova M."/>
            <person name="Rychlik I."/>
        </authorList>
    </citation>
    <scope>NUCLEOTIDE SEQUENCE [LARGE SCALE GENOMIC DNA]</scope>
    <source>
        <strain evidence="1 2">ET4</strain>
    </source>
</reference>
<dbReference type="InterPro" id="IPR011990">
    <property type="entry name" value="TPR-like_helical_dom_sf"/>
</dbReference>
<comment type="caution">
    <text evidence="1">The sequence shown here is derived from an EMBL/GenBank/DDBJ whole genome shotgun (WGS) entry which is preliminary data.</text>
</comment>
<protein>
    <recommendedName>
        <fullName evidence="3">Tetratricopeptide repeat protein</fullName>
    </recommendedName>
</protein>
<accession>A0ABT7U6T6</accession>
<name>A0ABT7U6T6_9BACE</name>
<organism evidence="1 2">
    <name type="scientific">Bacteroides eggerthii</name>
    <dbReference type="NCBI Taxonomy" id="28111"/>
    <lineage>
        <taxon>Bacteria</taxon>
        <taxon>Pseudomonadati</taxon>
        <taxon>Bacteroidota</taxon>
        <taxon>Bacteroidia</taxon>
        <taxon>Bacteroidales</taxon>
        <taxon>Bacteroidaceae</taxon>
        <taxon>Bacteroides</taxon>
    </lineage>
</organism>
<dbReference type="EMBL" id="JAUDCF010000025">
    <property type="protein sequence ID" value="MDM8146231.1"/>
    <property type="molecule type" value="Genomic_DNA"/>
</dbReference>